<comment type="caution">
    <text evidence="2">The sequence shown here is derived from an EMBL/GenBank/DDBJ whole genome shotgun (WGS) entry which is preliminary data.</text>
</comment>
<reference evidence="2 3" key="1">
    <citation type="journal article" date="2012" name="BMC Genomics">
        <title>Tools to kill: Genome of one of the most destructive plant pathogenic fungi Macrophomina phaseolina.</title>
        <authorList>
            <person name="Islam M.S."/>
            <person name="Haque M.S."/>
            <person name="Islam M.M."/>
            <person name="Emdad E.M."/>
            <person name="Halim A."/>
            <person name="Hossen Q.M.M."/>
            <person name="Hossain M.Z."/>
            <person name="Ahmed B."/>
            <person name="Rahim S."/>
            <person name="Rahman M.S."/>
            <person name="Alam M.M."/>
            <person name="Hou S."/>
            <person name="Wan X."/>
            <person name="Saito J.A."/>
            <person name="Alam M."/>
        </authorList>
    </citation>
    <scope>NUCLEOTIDE SEQUENCE [LARGE SCALE GENOMIC DNA]</scope>
    <source>
        <strain evidence="2 3">MS6</strain>
    </source>
</reference>
<dbReference type="EMBL" id="AHHD01000711">
    <property type="protein sequence ID" value="EKG09302.1"/>
    <property type="molecule type" value="Genomic_DNA"/>
</dbReference>
<feature type="compositionally biased region" description="Acidic residues" evidence="1">
    <location>
        <begin position="27"/>
        <end position="36"/>
    </location>
</feature>
<feature type="compositionally biased region" description="Polar residues" evidence="1">
    <location>
        <begin position="276"/>
        <end position="290"/>
    </location>
</feature>
<organism evidence="2 3">
    <name type="scientific">Macrophomina phaseolina (strain MS6)</name>
    <name type="common">Charcoal rot fungus</name>
    <dbReference type="NCBI Taxonomy" id="1126212"/>
    <lineage>
        <taxon>Eukaryota</taxon>
        <taxon>Fungi</taxon>
        <taxon>Dikarya</taxon>
        <taxon>Ascomycota</taxon>
        <taxon>Pezizomycotina</taxon>
        <taxon>Dothideomycetes</taxon>
        <taxon>Dothideomycetes incertae sedis</taxon>
        <taxon>Botryosphaeriales</taxon>
        <taxon>Botryosphaeriaceae</taxon>
        <taxon>Macrophomina</taxon>
    </lineage>
</organism>
<name>K2R8U0_MACPH</name>
<feature type="region of interest" description="Disordered" evidence="1">
    <location>
        <begin position="1"/>
        <end position="81"/>
    </location>
</feature>
<evidence type="ECO:0000313" key="3">
    <source>
        <dbReference type="Proteomes" id="UP000007129"/>
    </source>
</evidence>
<gene>
    <name evidence="2" type="ORF">MPH_13676</name>
</gene>
<dbReference type="Proteomes" id="UP000007129">
    <property type="component" value="Unassembled WGS sequence"/>
</dbReference>
<accession>K2R8U0</accession>
<dbReference type="HOGENOM" id="CLU_960011_0_0_1"/>
<protein>
    <submittedName>
        <fullName evidence="2">Uncharacterized protein</fullName>
    </submittedName>
</protein>
<evidence type="ECO:0000313" key="2">
    <source>
        <dbReference type="EMBL" id="EKG09302.1"/>
    </source>
</evidence>
<dbReference type="VEuPathDB" id="FungiDB:MPH_13676"/>
<feature type="region of interest" description="Disordered" evidence="1">
    <location>
        <begin position="175"/>
        <end position="206"/>
    </location>
</feature>
<dbReference type="AlphaFoldDB" id="K2R8U0"/>
<feature type="compositionally biased region" description="Polar residues" evidence="1">
    <location>
        <begin position="94"/>
        <end position="106"/>
    </location>
</feature>
<evidence type="ECO:0000256" key="1">
    <source>
        <dbReference type="SAM" id="MobiDB-lite"/>
    </source>
</evidence>
<feature type="region of interest" description="Disordered" evidence="1">
    <location>
        <begin position="94"/>
        <end position="123"/>
    </location>
</feature>
<dbReference type="InParanoid" id="K2R8U0"/>
<proteinExistence type="predicted"/>
<sequence length="290" mass="31206">MDSIVFYQPPSPKWPYRSALDKSMPEPMDDEDDDGWESPSLSEILAEAKQKRASMPGHQDRPPLVQERIDDGERPVISQTSARVAIDDRISAHVCSSRSGSTQQKNHSIEPHADLELSPSTGSQRDLAIAAPKALDSISQDEGACRSTPVDVVDEQATHEEIVTGAQNYKQHCLGDQHSFSRAETSTGLDRNRDRTHGGDHDGQDVGAAAGNIYAIFAEKIFATSGKHGGTEREGQGRAKRQANDVIPRALSRSRSGSPSSGSTGSNVSIVVNDDSGYNSGTLIPGYNNV</sequence>
<feature type="compositionally biased region" description="Basic and acidic residues" evidence="1">
    <location>
        <begin position="190"/>
        <end position="204"/>
    </location>
</feature>
<feature type="compositionally biased region" description="Low complexity" evidence="1">
    <location>
        <begin position="249"/>
        <end position="272"/>
    </location>
</feature>
<feature type="region of interest" description="Disordered" evidence="1">
    <location>
        <begin position="226"/>
        <end position="290"/>
    </location>
</feature>